<comment type="similarity">
    <text evidence="1">Belongs to the cAMP-dependent kinase regulatory chain family.</text>
</comment>
<dbReference type="PANTHER" id="PTHR11635:SF152">
    <property type="entry name" value="CAMP-DEPENDENT PROTEIN KINASE TYPE I REGULATORY SUBUNIT-RELATED"/>
    <property type="match status" value="1"/>
</dbReference>
<evidence type="ECO:0000313" key="5">
    <source>
        <dbReference type="EMBL" id="CAD5116465.1"/>
    </source>
</evidence>
<organism evidence="5 6">
    <name type="scientific">Dimorphilus gyrociliatus</name>
    <dbReference type="NCBI Taxonomy" id="2664684"/>
    <lineage>
        <taxon>Eukaryota</taxon>
        <taxon>Metazoa</taxon>
        <taxon>Spiralia</taxon>
        <taxon>Lophotrochozoa</taxon>
        <taxon>Annelida</taxon>
        <taxon>Polychaeta</taxon>
        <taxon>Polychaeta incertae sedis</taxon>
        <taxon>Dinophilidae</taxon>
        <taxon>Dimorphilus</taxon>
    </lineage>
</organism>
<dbReference type="PROSITE" id="PS00888">
    <property type="entry name" value="CNMP_BINDING_1"/>
    <property type="match status" value="1"/>
</dbReference>
<dbReference type="PROSITE" id="PS00889">
    <property type="entry name" value="CNMP_BINDING_2"/>
    <property type="match status" value="2"/>
</dbReference>
<evidence type="ECO:0000256" key="3">
    <source>
        <dbReference type="ARBA" id="ARBA00023149"/>
    </source>
</evidence>
<evidence type="ECO:0000259" key="4">
    <source>
        <dbReference type="PROSITE" id="PS50042"/>
    </source>
</evidence>
<dbReference type="Gene3D" id="2.60.120.10">
    <property type="entry name" value="Jelly Rolls"/>
    <property type="match status" value="2"/>
</dbReference>
<dbReference type="PRINTS" id="PR00103">
    <property type="entry name" value="CAMPKINASE"/>
</dbReference>
<dbReference type="FunFam" id="2.60.120.10:FF:000108">
    <property type="entry name" value="cAMP-dependent protein kinase type II regulatory subunit"/>
    <property type="match status" value="1"/>
</dbReference>
<gene>
    <name evidence="5" type="ORF">DGYR_LOCUS5090</name>
</gene>
<dbReference type="GO" id="GO:0034236">
    <property type="term" value="F:protein kinase A catalytic subunit binding"/>
    <property type="evidence" value="ECO:0007669"/>
    <property type="project" value="TreeGrafter"/>
</dbReference>
<name>A0A7I8VJL2_9ANNE</name>
<comment type="caution">
    <text evidence="5">The sequence shown here is derived from an EMBL/GenBank/DDBJ whole genome shotgun (WGS) entry which is preliminary data.</text>
</comment>
<dbReference type="InterPro" id="IPR000595">
    <property type="entry name" value="cNMP-bd_dom"/>
</dbReference>
<proteinExistence type="inferred from homology"/>
<dbReference type="PROSITE" id="PS50042">
    <property type="entry name" value="CNMP_BINDING_3"/>
    <property type="match status" value="2"/>
</dbReference>
<keyword evidence="6" id="KW-1185">Reference proteome</keyword>
<dbReference type="InterPro" id="IPR018488">
    <property type="entry name" value="cNMP-bd_CS"/>
</dbReference>
<dbReference type="InterPro" id="IPR014710">
    <property type="entry name" value="RmlC-like_jellyroll"/>
</dbReference>
<dbReference type="PANTHER" id="PTHR11635">
    <property type="entry name" value="CAMP-DEPENDENT PROTEIN KINASE REGULATORY CHAIN"/>
    <property type="match status" value="1"/>
</dbReference>
<feature type="domain" description="Cyclic nucleotide-binding" evidence="4">
    <location>
        <begin position="118"/>
        <end position="238"/>
    </location>
</feature>
<feature type="domain" description="Cyclic nucleotide-binding" evidence="4">
    <location>
        <begin position="1"/>
        <end position="115"/>
    </location>
</feature>
<keyword evidence="2" id="KW-0547">Nucleotide-binding</keyword>
<dbReference type="OrthoDB" id="417078at2759"/>
<protein>
    <submittedName>
        <fullName evidence="5">DgyrCDS5350</fullName>
    </submittedName>
</protein>
<keyword evidence="2" id="KW-0116">cAMP-binding</keyword>
<dbReference type="EMBL" id="CAJFCJ010000006">
    <property type="protein sequence ID" value="CAD5116465.1"/>
    <property type="molecule type" value="Genomic_DNA"/>
</dbReference>
<dbReference type="InterPro" id="IPR050503">
    <property type="entry name" value="cAMP-dep_PK_reg_su-like"/>
</dbReference>
<evidence type="ECO:0000256" key="2">
    <source>
        <dbReference type="ARBA" id="ARBA00022566"/>
    </source>
</evidence>
<dbReference type="InterPro" id="IPR018490">
    <property type="entry name" value="cNMP-bd_dom_sf"/>
</dbReference>
<dbReference type="GO" id="GO:0030552">
    <property type="term" value="F:cAMP binding"/>
    <property type="evidence" value="ECO:0007669"/>
    <property type="project" value="UniProtKB-KW"/>
</dbReference>
<dbReference type="GO" id="GO:0005829">
    <property type="term" value="C:cytosol"/>
    <property type="evidence" value="ECO:0007669"/>
    <property type="project" value="TreeGrafter"/>
</dbReference>
<dbReference type="SUPFAM" id="SSF51206">
    <property type="entry name" value="cAMP-binding domain-like"/>
    <property type="match status" value="2"/>
</dbReference>
<dbReference type="CDD" id="cd00038">
    <property type="entry name" value="CAP_ED"/>
    <property type="match status" value="2"/>
</dbReference>
<accession>A0A7I8VJL2</accession>
<dbReference type="Pfam" id="PF00027">
    <property type="entry name" value="cNMP_binding"/>
    <property type="match status" value="2"/>
</dbReference>
<dbReference type="SMART" id="SM00100">
    <property type="entry name" value="cNMP"/>
    <property type="match status" value="2"/>
</dbReference>
<dbReference type="GO" id="GO:0004862">
    <property type="term" value="F:cAMP-dependent protein kinase inhibitor activity"/>
    <property type="evidence" value="ECO:0007669"/>
    <property type="project" value="TreeGrafter"/>
</dbReference>
<dbReference type="GO" id="GO:0005952">
    <property type="term" value="C:cAMP-dependent protein kinase complex"/>
    <property type="evidence" value="ECO:0007669"/>
    <property type="project" value="InterPro"/>
</dbReference>
<reference evidence="5 6" key="1">
    <citation type="submission" date="2020-08" db="EMBL/GenBank/DDBJ databases">
        <authorList>
            <person name="Hejnol A."/>
        </authorList>
    </citation>
    <scope>NUCLEOTIDE SEQUENCE [LARGE SCALE GENOMIC DNA]</scope>
</reference>
<dbReference type="Proteomes" id="UP000549394">
    <property type="component" value="Unassembled WGS sequence"/>
</dbReference>
<keyword evidence="3" id="KW-0114">cAMP</keyword>
<sequence length="253" mass="29014">MFEKKVEKTNELIIKQGDYGDYMYVVEEGKFEALLLKNEKGKNGKAEYVRTVPPKVYDNEGFFGELALMYNTVRAACIISRSPGKLWVLDRQTFRRTIIKSTHEKLKQYEEFLQKVPLFNELTNYERNNIAYALQTIEFKDKDIILKQGEPGDSMYFVEKGLVKCTIKDKIEGEKEVSKIGPGGYFGELALLSEKPRAASVYATGDTKVAKLSRKDFDRLLGNCQDILKRNAEAYEKQLRKVFGSSKDIESIL</sequence>
<evidence type="ECO:0000256" key="1">
    <source>
        <dbReference type="ARBA" id="ARBA00005753"/>
    </source>
</evidence>
<dbReference type="AlphaFoldDB" id="A0A7I8VJL2"/>
<evidence type="ECO:0000313" key="6">
    <source>
        <dbReference type="Proteomes" id="UP000549394"/>
    </source>
</evidence>